<reference evidence="1" key="1">
    <citation type="submission" date="2018-05" db="EMBL/GenBank/DDBJ databases">
        <title>Draft genome of Mucuna pruriens seed.</title>
        <authorList>
            <person name="Nnadi N.E."/>
            <person name="Vos R."/>
            <person name="Hasami M.H."/>
            <person name="Devisetty U.K."/>
            <person name="Aguiy J.C."/>
        </authorList>
    </citation>
    <scope>NUCLEOTIDE SEQUENCE [LARGE SCALE GENOMIC DNA]</scope>
    <source>
        <strain evidence="1">JCA_2017</strain>
    </source>
</reference>
<dbReference type="Proteomes" id="UP000257109">
    <property type="component" value="Unassembled WGS sequence"/>
</dbReference>
<keyword evidence="2" id="KW-1185">Reference proteome</keyword>
<gene>
    <name evidence="1" type="ORF">CR513_20671</name>
</gene>
<evidence type="ECO:0000313" key="1">
    <source>
        <dbReference type="EMBL" id="RDX96647.1"/>
    </source>
</evidence>
<comment type="caution">
    <text evidence="1">The sequence shown here is derived from an EMBL/GenBank/DDBJ whole genome shotgun (WGS) entry which is preliminary data.</text>
</comment>
<sequence>MSNEKKSEGFEVVNLNEECFVVVLKKFPPKLKDLGCSTIPYTMHNSYFKKALCDLAFMDPNLLIFLCNWATKPSLIHSG</sequence>
<accession>A0A371H1H2</accession>
<protein>
    <submittedName>
        <fullName evidence="1">Uncharacterized protein</fullName>
    </submittedName>
</protein>
<dbReference type="AlphaFoldDB" id="A0A371H1H2"/>
<organism evidence="1 2">
    <name type="scientific">Mucuna pruriens</name>
    <name type="common">Velvet bean</name>
    <name type="synonym">Dolichos pruriens</name>
    <dbReference type="NCBI Taxonomy" id="157652"/>
    <lineage>
        <taxon>Eukaryota</taxon>
        <taxon>Viridiplantae</taxon>
        <taxon>Streptophyta</taxon>
        <taxon>Embryophyta</taxon>
        <taxon>Tracheophyta</taxon>
        <taxon>Spermatophyta</taxon>
        <taxon>Magnoliopsida</taxon>
        <taxon>eudicotyledons</taxon>
        <taxon>Gunneridae</taxon>
        <taxon>Pentapetalae</taxon>
        <taxon>rosids</taxon>
        <taxon>fabids</taxon>
        <taxon>Fabales</taxon>
        <taxon>Fabaceae</taxon>
        <taxon>Papilionoideae</taxon>
        <taxon>50 kb inversion clade</taxon>
        <taxon>NPAAA clade</taxon>
        <taxon>indigoferoid/millettioid clade</taxon>
        <taxon>Phaseoleae</taxon>
        <taxon>Mucuna</taxon>
    </lineage>
</organism>
<dbReference type="OrthoDB" id="1427857at2759"/>
<dbReference type="EMBL" id="QJKJ01003840">
    <property type="protein sequence ID" value="RDX96647.1"/>
    <property type="molecule type" value="Genomic_DNA"/>
</dbReference>
<feature type="non-terminal residue" evidence="1">
    <location>
        <position position="1"/>
    </location>
</feature>
<name>A0A371H1H2_MUCPR</name>
<evidence type="ECO:0000313" key="2">
    <source>
        <dbReference type="Proteomes" id="UP000257109"/>
    </source>
</evidence>
<proteinExistence type="predicted"/>